<sequence>MRILVLEDNQFIASIITASLKSSESELLIVKDQFEAEKYFKEQIPDILISDIHMEQGTSLDFLKEVRKYPQTKVVVVSSDFERLMEVEENIGLKNWSYISKNNRKWLMLIKTEILSFLKANNSSTASPIS</sequence>
<dbReference type="SUPFAM" id="SSF52172">
    <property type="entry name" value="CheY-like"/>
    <property type="match status" value="1"/>
</dbReference>
<dbReference type="KEGG" id="chyd:H4K34_11960"/>
<dbReference type="InterPro" id="IPR050595">
    <property type="entry name" value="Bact_response_regulator"/>
</dbReference>
<proteinExistence type="predicted"/>
<dbReference type="CDD" id="cd00156">
    <property type="entry name" value="REC"/>
    <property type="match status" value="1"/>
</dbReference>
<accession>A0A7H0VBJ1</accession>
<organism evidence="4 5">
    <name type="scientific">Croceimicrobium hydrocarbonivorans</name>
    <dbReference type="NCBI Taxonomy" id="2761580"/>
    <lineage>
        <taxon>Bacteria</taxon>
        <taxon>Pseudomonadati</taxon>
        <taxon>Bacteroidota</taxon>
        <taxon>Flavobacteriia</taxon>
        <taxon>Flavobacteriales</taxon>
        <taxon>Owenweeksiaceae</taxon>
        <taxon>Croceimicrobium</taxon>
    </lineage>
</organism>
<dbReference type="InterPro" id="IPR001789">
    <property type="entry name" value="Sig_transdc_resp-reg_receiver"/>
</dbReference>
<evidence type="ECO:0000313" key="4">
    <source>
        <dbReference type="EMBL" id="QNR23089.1"/>
    </source>
</evidence>
<name>A0A7H0VBJ1_9FLAO</name>
<dbReference type="PROSITE" id="PS50110">
    <property type="entry name" value="RESPONSE_REGULATORY"/>
    <property type="match status" value="1"/>
</dbReference>
<evidence type="ECO:0000259" key="3">
    <source>
        <dbReference type="PROSITE" id="PS50110"/>
    </source>
</evidence>
<dbReference type="AlphaFoldDB" id="A0A7H0VBJ1"/>
<dbReference type="Proteomes" id="UP000516305">
    <property type="component" value="Chromosome"/>
</dbReference>
<dbReference type="InterPro" id="IPR011006">
    <property type="entry name" value="CheY-like_superfamily"/>
</dbReference>
<protein>
    <submittedName>
        <fullName evidence="4">Response regulator</fullName>
    </submittedName>
</protein>
<dbReference type="RefSeq" id="WP_210757625.1">
    <property type="nucleotide sequence ID" value="NZ_CP060139.1"/>
</dbReference>
<dbReference type="Pfam" id="PF00072">
    <property type="entry name" value="Response_reg"/>
    <property type="match status" value="1"/>
</dbReference>
<evidence type="ECO:0000256" key="1">
    <source>
        <dbReference type="ARBA" id="ARBA00022553"/>
    </source>
</evidence>
<feature type="modified residue" description="4-aspartylphosphate" evidence="2">
    <location>
        <position position="51"/>
    </location>
</feature>
<evidence type="ECO:0000256" key="2">
    <source>
        <dbReference type="PROSITE-ProRule" id="PRU00169"/>
    </source>
</evidence>
<dbReference type="PANTHER" id="PTHR44591:SF3">
    <property type="entry name" value="RESPONSE REGULATORY DOMAIN-CONTAINING PROTEIN"/>
    <property type="match status" value="1"/>
</dbReference>
<dbReference type="GO" id="GO:0000160">
    <property type="term" value="P:phosphorelay signal transduction system"/>
    <property type="evidence" value="ECO:0007669"/>
    <property type="project" value="InterPro"/>
</dbReference>
<dbReference type="EMBL" id="CP060139">
    <property type="protein sequence ID" value="QNR23089.1"/>
    <property type="molecule type" value="Genomic_DNA"/>
</dbReference>
<evidence type="ECO:0000313" key="5">
    <source>
        <dbReference type="Proteomes" id="UP000516305"/>
    </source>
</evidence>
<feature type="domain" description="Response regulatory" evidence="3">
    <location>
        <begin position="2"/>
        <end position="116"/>
    </location>
</feature>
<gene>
    <name evidence="4" type="ORF">H4K34_11960</name>
</gene>
<dbReference type="PANTHER" id="PTHR44591">
    <property type="entry name" value="STRESS RESPONSE REGULATOR PROTEIN 1"/>
    <property type="match status" value="1"/>
</dbReference>
<reference evidence="4 5" key="1">
    <citation type="submission" date="2020-08" db="EMBL/GenBank/DDBJ databases">
        <title>Croceimicrobium hydrocarbonivorans gen. nov., sp. nov., a novel marine bacterium isolated from a bacterial consortium that degrades polyethylene terephthalate.</title>
        <authorList>
            <person name="Liu R."/>
        </authorList>
    </citation>
    <scope>NUCLEOTIDE SEQUENCE [LARGE SCALE GENOMIC DNA]</scope>
    <source>
        <strain evidence="4 5">A20-9</strain>
    </source>
</reference>
<dbReference type="Gene3D" id="3.40.50.2300">
    <property type="match status" value="1"/>
</dbReference>
<keyword evidence="5" id="KW-1185">Reference proteome</keyword>
<dbReference type="SMART" id="SM00448">
    <property type="entry name" value="REC"/>
    <property type="match status" value="1"/>
</dbReference>
<keyword evidence="1 2" id="KW-0597">Phosphoprotein</keyword>